<name>A0A1N7PG34_9FLAO</name>
<dbReference type="EMBL" id="MUGO01000017">
    <property type="protein sequence ID" value="PQA92071.1"/>
    <property type="molecule type" value="Genomic_DNA"/>
</dbReference>
<dbReference type="EMBL" id="FTOJ01000014">
    <property type="protein sequence ID" value="SIT09605.1"/>
    <property type="molecule type" value="Genomic_DNA"/>
</dbReference>
<sequence length="81" mass="9497">MSTSTSSLTSFISDYVKADRKLLLNSVVELTKNLSKILSAEDHECIKLEQNNPQFWCKENLCNFYDFYLNLWNENRVSKLN</sequence>
<organism evidence="2 3">
    <name type="scientific">Chryseobacterium piscicola</name>
    <dbReference type="NCBI Taxonomy" id="551459"/>
    <lineage>
        <taxon>Bacteria</taxon>
        <taxon>Pseudomonadati</taxon>
        <taxon>Bacteroidota</taxon>
        <taxon>Flavobacteriia</taxon>
        <taxon>Flavobacteriales</taxon>
        <taxon>Weeksellaceae</taxon>
        <taxon>Chryseobacterium group</taxon>
        <taxon>Chryseobacterium</taxon>
    </lineage>
</organism>
<dbReference type="AlphaFoldDB" id="A0A1N7PG34"/>
<accession>A0A1N7PG34</accession>
<evidence type="ECO:0000313" key="2">
    <source>
        <dbReference type="EMBL" id="SIT09605.1"/>
    </source>
</evidence>
<reference evidence="1 4" key="1">
    <citation type="submission" date="2016-11" db="EMBL/GenBank/DDBJ databases">
        <title>Whole genomes of Flavobacteriaceae.</title>
        <authorList>
            <person name="Stine C."/>
            <person name="Li C."/>
            <person name="Tadesse D."/>
        </authorList>
    </citation>
    <scope>NUCLEOTIDE SEQUENCE [LARGE SCALE GENOMIC DNA]</scope>
    <source>
        <strain evidence="1 4">DSM 21068</strain>
    </source>
</reference>
<evidence type="ECO:0000313" key="3">
    <source>
        <dbReference type="Proteomes" id="UP000186246"/>
    </source>
</evidence>
<dbReference type="Proteomes" id="UP000186246">
    <property type="component" value="Unassembled WGS sequence"/>
</dbReference>
<reference evidence="2" key="3">
    <citation type="submission" date="2017-01" db="EMBL/GenBank/DDBJ databases">
        <authorList>
            <person name="Mah S.A."/>
            <person name="Swanson W.J."/>
            <person name="Moy G.W."/>
            <person name="Vacquier V.D."/>
        </authorList>
    </citation>
    <scope>NUCLEOTIDE SEQUENCE [LARGE SCALE GENOMIC DNA]</scope>
    <source>
        <strain evidence="2">DSM 21068</strain>
    </source>
</reference>
<protein>
    <submittedName>
        <fullName evidence="2">Uncharacterized protein</fullName>
    </submittedName>
</protein>
<gene>
    <name evidence="1" type="ORF">B0A70_11625</name>
    <name evidence="2" type="ORF">SAMN05421796_11420</name>
</gene>
<keyword evidence="4" id="KW-1185">Reference proteome</keyword>
<dbReference type="RefSeq" id="WP_076452873.1">
    <property type="nucleotide sequence ID" value="NZ_FTOJ01000014.1"/>
</dbReference>
<dbReference type="Proteomes" id="UP000238314">
    <property type="component" value="Unassembled WGS sequence"/>
</dbReference>
<evidence type="ECO:0000313" key="1">
    <source>
        <dbReference type="EMBL" id="PQA92071.1"/>
    </source>
</evidence>
<reference evidence="3" key="2">
    <citation type="submission" date="2017-01" db="EMBL/GenBank/DDBJ databases">
        <authorList>
            <person name="Varghese N."/>
            <person name="Submissions S."/>
        </authorList>
    </citation>
    <scope>NUCLEOTIDE SEQUENCE [LARGE SCALE GENOMIC DNA]</scope>
    <source>
        <strain evidence="3">DSM 21068</strain>
    </source>
</reference>
<proteinExistence type="predicted"/>
<evidence type="ECO:0000313" key="4">
    <source>
        <dbReference type="Proteomes" id="UP000238314"/>
    </source>
</evidence>